<evidence type="ECO:0000313" key="3">
    <source>
        <dbReference type="Proteomes" id="UP000243876"/>
    </source>
</evidence>
<reference evidence="3" key="1">
    <citation type="submission" date="2015-02" db="EMBL/GenBank/DDBJ databases">
        <authorList>
            <person name="Gon?alves P."/>
        </authorList>
    </citation>
    <scope>NUCLEOTIDE SEQUENCE [LARGE SCALE GENOMIC DNA]</scope>
</reference>
<keyword evidence="3" id="KW-1185">Reference proteome</keyword>
<feature type="signal peptide" evidence="1">
    <location>
        <begin position="1"/>
        <end position="35"/>
    </location>
</feature>
<evidence type="ECO:0000256" key="1">
    <source>
        <dbReference type="SAM" id="SignalP"/>
    </source>
</evidence>
<dbReference type="AlphaFoldDB" id="A0A0D6EP54"/>
<keyword evidence="1" id="KW-0732">Signal</keyword>
<protein>
    <submittedName>
        <fullName evidence="2">SPOSA6832_03454-mRNA-1:cds</fullName>
    </submittedName>
</protein>
<feature type="chain" id="PRO_5002303563" evidence="1">
    <location>
        <begin position="36"/>
        <end position="524"/>
    </location>
</feature>
<proteinExistence type="predicted"/>
<organism evidence="2 3">
    <name type="scientific">Sporidiobolus salmonicolor</name>
    <name type="common">Yeast-like fungus</name>
    <name type="synonym">Sporobolomyces salmonicolor</name>
    <dbReference type="NCBI Taxonomy" id="5005"/>
    <lineage>
        <taxon>Eukaryota</taxon>
        <taxon>Fungi</taxon>
        <taxon>Dikarya</taxon>
        <taxon>Basidiomycota</taxon>
        <taxon>Pucciniomycotina</taxon>
        <taxon>Microbotryomycetes</taxon>
        <taxon>Sporidiobolales</taxon>
        <taxon>Sporidiobolaceae</taxon>
        <taxon>Sporobolomyces</taxon>
    </lineage>
</organism>
<dbReference type="EMBL" id="CENE01000016">
    <property type="protein sequence ID" value="CEQ41699.1"/>
    <property type="molecule type" value="Genomic_DNA"/>
</dbReference>
<feature type="non-terminal residue" evidence="2">
    <location>
        <position position="1"/>
    </location>
</feature>
<dbReference type="OrthoDB" id="47375at2759"/>
<evidence type="ECO:0000313" key="2">
    <source>
        <dbReference type="EMBL" id="CEQ41699.1"/>
    </source>
</evidence>
<sequence>MPPASPSAVLSDRQRNVLLSLAALLFLFLFLSLSAQHNAPSSPSASKAATYLPSLDALSRLAPSDEHDPLAYRRFLEQTTSPASFTTHSPTLTFDHIYVLSLPSRIDRRAEMRKLASALGIEITFVDAADKHEPFIQWIAERVQESRELRKSELAKARKVSPSSIGGLHIGCDWLTPYLTPSSTRPFPAFPAPSSPSLRSALASTKSSNWVEHLEALHSLGRHTSLRPSSPRVNVTSLLWDPLERVSVRQVTPGVLSTYWGQTRAIKLMRENGDRTALVLEDDVDLEWDLERLWATIERRLPRNDEVGTWDVVYLGHCWGGEFQKPQYLHPLLHRSTGPMCLHGYALTAAGAARILAHLSSPWSAFSTAVDVAVPTLVHFEQIESWSVAPPLVVQRKDGPSDLQKGNGSRWRGVLRDSTHERVMRDDGTWDPAVWDDTFDPRHVDPATQLRASAVISAQLICPSALRANPAWPSSSPSAPYAAMHATSMQMSAVNPVTAEGKDADAKLWSRYGRERSQVKSRWP</sequence>
<name>A0A0D6EP54_SPOSA</name>
<accession>A0A0D6EP54</accession>
<gene>
    <name evidence="2" type="primary">SPOSA6832_03454</name>
</gene>
<dbReference type="Proteomes" id="UP000243876">
    <property type="component" value="Unassembled WGS sequence"/>
</dbReference>